<evidence type="ECO:0000256" key="1">
    <source>
        <dbReference type="SAM" id="MobiDB-lite"/>
    </source>
</evidence>
<dbReference type="OrthoDB" id="10599449at2759"/>
<sequence>MENPPQSLIVDRVDTCTPTSITQELGRSDADLRHEGIHSWNVEPNHCDFKSQVSDNEGSTADVAFGRKPTRFLETSAIFDTPLGDKERYGAGCAALSLVHAPNASPGRARIDDKATGTCPANEKLLRVFTRSTEATGVERVGDLQHMGTRAEAMNFDKAKSAMRTGFSTGHGQQLRVASSASLARVARLFHEDPAPGGADKDARAASHRATAAATGFSTGHGQQLQVASSASLARVARLFHEDPAPGGADKDARAASHRATAAATGFSTGHGQQLQVASSASLARVARLFSEEAENRPPVACDASPFSEIKSIEDCHIRQEFANSRAFPCEFRNQDASSMSIDCGMNEPQVAHMGPSSCVNAYAAPSKRCIWPASNSNLPRKRPPCSMDNSKRAGNINDQDNGISVCHARPPFADVTSVEAPARPLSSRARRFTPPSKAEAPMTSIHRSKTSTDAHGAGDAPEIQSLPVCPEHDPKAGAHAAFRGDAARRTGYWSPALVPKCFPRPPCDIDLEHPSVHAIRAAFAPWESIRFRFKCSRNDADALITKLESLHATGRDDTATERLVTKLRAQGAVLDAWDFFCFFCVDDTVQENPKPDPTDTFWLVSQQDFEPTVNASQVVNRVGSLAWFRRYWCLIIYEMSLIELAVPQALFGRVLTVWQVLYQLIGRFWRCHRRMEQQRSSSMFEAIARAPDAFSYLPPMRLLLVPGYDCETSIETEHVCLLLCDGHYLVFAKGTQPVEAWLHHLRVFAATERALQYRPQIGYRSVSAPHRLWTRAGCLYIGAARVECSAAAPHHASRRSIRTAAAQIERISLTLSLNSVHPAPLFQKQRWSMKRIGDSVHQAIGRVQSALMAVTLPQTDPLGGTVPALDVVLHRVHPLRFVAETLHHHQQQRQLDKNGAYVSPRQPGTLPGKPRYLLSATYTAQIVADAEHGQLHACPVPIFSWSPDAAPRTPGAWSACGHPEHLESDACTDAVHASGHVDKFPPKIGSLLTLGVADPLGKHLAKVEVWDCPLDLAQLLRTKYEGSLVRLCCVVPVSAQPGVWRLLGSAKFGVNIVPLETDGKLGARVFTRRVYVHWPRQRIRVSGLETLTPFDTFDAAPGLRLLYVGALRGGDIRQAQRYAYAADDPDGPLLVIRLRYEDAVHPPRCLALDSRSSNGTDARISPVYPLIHFEHCQYRCYESALDAHVVDATPYTTWHASPENDADACAACVAFEDIACIASRIAHGQALGHLLRRCRERRRARVKAWISKGAFFRSNVSEPG</sequence>
<evidence type="ECO:0000313" key="2">
    <source>
        <dbReference type="EMBL" id="BAM79786.1"/>
    </source>
</evidence>
<dbReference type="AlphaFoldDB" id="M1UQJ4"/>
<keyword evidence="3" id="KW-1185">Reference proteome</keyword>
<dbReference type="GeneID" id="16993433"/>
<feature type="region of interest" description="Disordered" evidence="1">
    <location>
        <begin position="421"/>
        <end position="462"/>
    </location>
</feature>
<proteinExistence type="predicted"/>
<feature type="compositionally biased region" description="Basic and acidic residues" evidence="1">
    <location>
        <begin position="242"/>
        <end position="255"/>
    </location>
</feature>
<dbReference type="Proteomes" id="UP000007014">
    <property type="component" value="Chromosome 8"/>
</dbReference>
<dbReference type="EMBL" id="AP006490">
    <property type="protein sequence ID" value="BAM79786.1"/>
    <property type="molecule type" value="Genomic_DNA"/>
</dbReference>
<dbReference type="RefSeq" id="XP_005536072.1">
    <property type="nucleotide sequence ID" value="XM_005536015.1"/>
</dbReference>
<gene>
    <name evidence="2" type="ORF">CYME_CMH106C</name>
</gene>
<reference evidence="2 3" key="2">
    <citation type="journal article" date="2007" name="BMC Biol.">
        <title>A 100%-complete sequence reveals unusually simple genomic features in the hot-spring red alga Cyanidioschyzon merolae.</title>
        <authorList>
            <person name="Nozaki H."/>
            <person name="Takano H."/>
            <person name="Misumi O."/>
            <person name="Terasawa K."/>
            <person name="Matsuzaki M."/>
            <person name="Maruyama S."/>
            <person name="Nishida K."/>
            <person name="Yagisawa F."/>
            <person name="Yoshida Y."/>
            <person name="Fujiwara T."/>
            <person name="Takio S."/>
            <person name="Tamura K."/>
            <person name="Chung S.J."/>
            <person name="Nakamura S."/>
            <person name="Kuroiwa H."/>
            <person name="Tanaka K."/>
            <person name="Sato N."/>
            <person name="Kuroiwa T."/>
        </authorList>
    </citation>
    <scope>NUCLEOTIDE SEQUENCE [LARGE SCALE GENOMIC DNA]</scope>
    <source>
        <strain evidence="2 3">10D</strain>
    </source>
</reference>
<feature type="region of interest" description="Disordered" evidence="1">
    <location>
        <begin position="192"/>
        <end position="218"/>
    </location>
</feature>
<feature type="region of interest" description="Disordered" evidence="1">
    <location>
        <begin position="242"/>
        <end position="271"/>
    </location>
</feature>
<reference evidence="2 3" key="1">
    <citation type="journal article" date="2004" name="Nature">
        <title>Genome sequence of the ultrasmall unicellular red alga Cyanidioschyzon merolae 10D.</title>
        <authorList>
            <person name="Matsuzaki M."/>
            <person name="Misumi O."/>
            <person name="Shin-i T."/>
            <person name="Maruyama S."/>
            <person name="Takahara M."/>
            <person name="Miyagishima S."/>
            <person name="Mori T."/>
            <person name="Nishida K."/>
            <person name="Yagisawa F."/>
            <person name="Nishida K."/>
            <person name="Yoshida Y."/>
            <person name="Nishimura Y."/>
            <person name="Nakao S."/>
            <person name="Kobayashi T."/>
            <person name="Momoyama Y."/>
            <person name="Higashiyama T."/>
            <person name="Minoda A."/>
            <person name="Sano M."/>
            <person name="Nomoto H."/>
            <person name="Oishi K."/>
            <person name="Hayashi H."/>
            <person name="Ohta F."/>
            <person name="Nishizaka S."/>
            <person name="Haga S."/>
            <person name="Miura S."/>
            <person name="Morishita T."/>
            <person name="Kabeya Y."/>
            <person name="Terasawa K."/>
            <person name="Suzuki Y."/>
            <person name="Ishii Y."/>
            <person name="Asakawa S."/>
            <person name="Takano H."/>
            <person name="Ohta N."/>
            <person name="Kuroiwa H."/>
            <person name="Tanaka K."/>
            <person name="Shimizu N."/>
            <person name="Sugano S."/>
            <person name="Sato N."/>
            <person name="Nozaki H."/>
            <person name="Ogasawara N."/>
            <person name="Kohara Y."/>
            <person name="Kuroiwa T."/>
        </authorList>
    </citation>
    <scope>NUCLEOTIDE SEQUENCE [LARGE SCALE GENOMIC DNA]</scope>
    <source>
        <strain evidence="2 3">10D</strain>
    </source>
</reference>
<name>M1UQJ4_CYAM1</name>
<protein>
    <submittedName>
        <fullName evidence="2">Uncharacterized protein</fullName>
    </submittedName>
</protein>
<dbReference type="KEGG" id="cme:CYME_CMH106C"/>
<feature type="compositionally biased region" description="Basic and acidic residues" evidence="1">
    <location>
        <begin position="192"/>
        <end position="205"/>
    </location>
</feature>
<evidence type="ECO:0000313" key="3">
    <source>
        <dbReference type="Proteomes" id="UP000007014"/>
    </source>
</evidence>
<accession>M1UQJ4</accession>
<dbReference type="HOGENOM" id="CLU_264474_0_0_1"/>
<dbReference type="Gramene" id="CMH106CT">
    <property type="protein sequence ID" value="CMH106CT"/>
    <property type="gene ID" value="CMH106C"/>
</dbReference>
<organism evidence="2 3">
    <name type="scientific">Cyanidioschyzon merolae (strain NIES-3377 / 10D)</name>
    <name type="common">Unicellular red alga</name>
    <dbReference type="NCBI Taxonomy" id="280699"/>
    <lineage>
        <taxon>Eukaryota</taxon>
        <taxon>Rhodophyta</taxon>
        <taxon>Bangiophyceae</taxon>
        <taxon>Cyanidiales</taxon>
        <taxon>Cyanidiaceae</taxon>
        <taxon>Cyanidioschyzon</taxon>
    </lineage>
</organism>